<gene>
    <name evidence="1" type="ORF">HETIRDRAFT_446844</name>
</gene>
<organism evidence="1 2">
    <name type="scientific">Heterobasidion irregulare (strain TC 32-1)</name>
    <dbReference type="NCBI Taxonomy" id="747525"/>
    <lineage>
        <taxon>Eukaryota</taxon>
        <taxon>Fungi</taxon>
        <taxon>Dikarya</taxon>
        <taxon>Basidiomycota</taxon>
        <taxon>Agaricomycotina</taxon>
        <taxon>Agaricomycetes</taxon>
        <taxon>Russulales</taxon>
        <taxon>Bondarzewiaceae</taxon>
        <taxon>Heterobasidion</taxon>
        <taxon>Heterobasidion annosum species complex</taxon>
    </lineage>
</organism>
<name>W4JRT3_HETIT</name>
<accession>W4JRT3</accession>
<evidence type="ECO:0000313" key="1">
    <source>
        <dbReference type="EMBL" id="ETW76272.1"/>
    </source>
</evidence>
<dbReference type="GeneID" id="20675717"/>
<protein>
    <submittedName>
        <fullName evidence="1">Uncharacterized protein</fullName>
    </submittedName>
</protein>
<keyword evidence="2" id="KW-1185">Reference proteome</keyword>
<evidence type="ECO:0000313" key="2">
    <source>
        <dbReference type="Proteomes" id="UP000030671"/>
    </source>
</evidence>
<proteinExistence type="predicted"/>
<dbReference type="Proteomes" id="UP000030671">
    <property type="component" value="Unassembled WGS sequence"/>
</dbReference>
<dbReference type="HOGENOM" id="CLU_2574166_0_0_1"/>
<dbReference type="KEGG" id="hir:HETIRDRAFT_446844"/>
<reference evidence="1 2" key="1">
    <citation type="journal article" date="2012" name="New Phytol.">
        <title>Insight into trade-off between wood decay and parasitism from the genome of a fungal forest pathogen.</title>
        <authorList>
            <person name="Olson A."/>
            <person name="Aerts A."/>
            <person name="Asiegbu F."/>
            <person name="Belbahri L."/>
            <person name="Bouzid O."/>
            <person name="Broberg A."/>
            <person name="Canback B."/>
            <person name="Coutinho P.M."/>
            <person name="Cullen D."/>
            <person name="Dalman K."/>
            <person name="Deflorio G."/>
            <person name="van Diepen L.T."/>
            <person name="Dunand C."/>
            <person name="Duplessis S."/>
            <person name="Durling M."/>
            <person name="Gonthier P."/>
            <person name="Grimwood J."/>
            <person name="Fossdal C.G."/>
            <person name="Hansson D."/>
            <person name="Henrissat B."/>
            <person name="Hietala A."/>
            <person name="Himmelstrand K."/>
            <person name="Hoffmeister D."/>
            <person name="Hogberg N."/>
            <person name="James T.Y."/>
            <person name="Karlsson M."/>
            <person name="Kohler A."/>
            <person name="Kues U."/>
            <person name="Lee Y.H."/>
            <person name="Lin Y.C."/>
            <person name="Lind M."/>
            <person name="Lindquist E."/>
            <person name="Lombard V."/>
            <person name="Lucas S."/>
            <person name="Lunden K."/>
            <person name="Morin E."/>
            <person name="Murat C."/>
            <person name="Park J."/>
            <person name="Raffaello T."/>
            <person name="Rouze P."/>
            <person name="Salamov A."/>
            <person name="Schmutz J."/>
            <person name="Solheim H."/>
            <person name="Stahlberg J."/>
            <person name="Velez H."/>
            <person name="de Vries R.P."/>
            <person name="Wiebenga A."/>
            <person name="Woodward S."/>
            <person name="Yakovlev I."/>
            <person name="Garbelotto M."/>
            <person name="Martin F."/>
            <person name="Grigoriev I.V."/>
            <person name="Stenlid J."/>
        </authorList>
    </citation>
    <scope>NUCLEOTIDE SEQUENCE [LARGE SCALE GENOMIC DNA]</scope>
    <source>
        <strain evidence="1 2">TC 32-1</strain>
    </source>
</reference>
<dbReference type="EMBL" id="KI925465">
    <property type="protein sequence ID" value="ETW76272.1"/>
    <property type="molecule type" value="Genomic_DNA"/>
</dbReference>
<dbReference type="InParanoid" id="W4JRT3"/>
<dbReference type="RefSeq" id="XP_009552472.1">
    <property type="nucleotide sequence ID" value="XM_009554177.1"/>
</dbReference>
<sequence length="81" mass="8980">MNGDSMQRQVHGVEGSHVHAWAQRQNWLLRELSERTGLALEIEGVAGSAERIRALLLTLLVNTLERVWHDVCYALCVGSGA</sequence>
<dbReference type="AlphaFoldDB" id="W4JRT3"/>